<protein>
    <submittedName>
        <fullName evidence="2">Uncharacterized protein</fullName>
    </submittedName>
</protein>
<sequence>MTSGGSSSPSSRTSRASPGRSPARSSTSEAPLTRRPATAALLCAAVALLPGCSRAPEVALAPQASAPVCGSIGWPTTVAGHARVATSPASASAAAWGDPAIIARCGLDALGPTTDPCVTVDGVDWVVRELSDGTAATTYGRDPAIEVLAPSAYGPVSLLLPAFAEAARALPTTGRTCT</sequence>
<dbReference type="AlphaFoldDB" id="W9G8G3"/>
<reference evidence="2 3" key="1">
    <citation type="submission" date="2013-08" db="EMBL/GenBank/DDBJ databases">
        <title>Intrasporangium oryzae NRRL B-24470.</title>
        <authorList>
            <person name="Liu H."/>
            <person name="Wang G."/>
        </authorList>
    </citation>
    <scope>NUCLEOTIDE SEQUENCE [LARGE SCALE GENOMIC DNA]</scope>
    <source>
        <strain evidence="2 3">NRRL B-24470</strain>
    </source>
</reference>
<comment type="caution">
    <text evidence="2">The sequence shown here is derived from an EMBL/GenBank/DDBJ whole genome shotgun (WGS) entry which is preliminary data.</text>
</comment>
<accession>W9G8G3</accession>
<evidence type="ECO:0000256" key="1">
    <source>
        <dbReference type="SAM" id="MobiDB-lite"/>
    </source>
</evidence>
<keyword evidence="3" id="KW-1185">Reference proteome</keyword>
<proteinExistence type="predicted"/>
<name>W9G8G3_9MICO</name>
<evidence type="ECO:0000313" key="2">
    <source>
        <dbReference type="EMBL" id="EWT00159.1"/>
    </source>
</evidence>
<gene>
    <name evidence="2" type="ORF">N865_17925</name>
</gene>
<dbReference type="Proteomes" id="UP000019489">
    <property type="component" value="Unassembled WGS sequence"/>
</dbReference>
<dbReference type="STRING" id="1386089.N865_17925"/>
<feature type="region of interest" description="Disordered" evidence="1">
    <location>
        <begin position="1"/>
        <end position="33"/>
    </location>
</feature>
<dbReference type="PATRIC" id="fig|1386089.3.peg.3640"/>
<evidence type="ECO:0000313" key="3">
    <source>
        <dbReference type="Proteomes" id="UP000019489"/>
    </source>
</evidence>
<organism evidence="2 3">
    <name type="scientific">Intrasporangium oryzae NRRL B-24470</name>
    <dbReference type="NCBI Taxonomy" id="1386089"/>
    <lineage>
        <taxon>Bacteria</taxon>
        <taxon>Bacillati</taxon>
        <taxon>Actinomycetota</taxon>
        <taxon>Actinomycetes</taxon>
        <taxon>Micrococcales</taxon>
        <taxon>Intrasporangiaceae</taxon>
        <taxon>Intrasporangium</taxon>
    </lineage>
</organism>
<dbReference type="eggNOG" id="ENOG5032SM3">
    <property type="taxonomic scope" value="Bacteria"/>
</dbReference>
<dbReference type="EMBL" id="AWSA01000053">
    <property type="protein sequence ID" value="EWT00159.1"/>
    <property type="molecule type" value="Genomic_DNA"/>
</dbReference>